<dbReference type="AlphaFoldDB" id="A0A2G9TK06"/>
<protein>
    <recommendedName>
        <fullName evidence="2">PLOD1-3-like GT domain-containing protein</fullName>
    </recommendedName>
</protein>
<dbReference type="InterPro" id="IPR050757">
    <property type="entry name" value="Collagen_mod_GT25"/>
</dbReference>
<dbReference type="EMBL" id="KZ361621">
    <property type="protein sequence ID" value="PIO58304.1"/>
    <property type="molecule type" value="Genomic_DNA"/>
</dbReference>
<keyword evidence="4" id="KW-1185">Reference proteome</keyword>
<organism evidence="3 4">
    <name type="scientific">Teladorsagia circumcincta</name>
    <name type="common">Brown stomach worm</name>
    <name type="synonym">Ostertagia circumcincta</name>
    <dbReference type="NCBI Taxonomy" id="45464"/>
    <lineage>
        <taxon>Eukaryota</taxon>
        <taxon>Metazoa</taxon>
        <taxon>Ecdysozoa</taxon>
        <taxon>Nematoda</taxon>
        <taxon>Chromadorea</taxon>
        <taxon>Rhabditida</taxon>
        <taxon>Rhabditina</taxon>
        <taxon>Rhabditomorpha</taxon>
        <taxon>Strongyloidea</taxon>
        <taxon>Trichostrongylidae</taxon>
        <taxon>Teladorsagia</taxon>
    </lineage>
</organism>
<dbReference type="Pfam" id="PF25342">
    <property type="entry name" value="GT_PLOD"/>
    <property type="match status" value="2"/>
</dbReference>
<gene>
    <name evidence="3" type="ORF">TELCIR_20264</name>
</gene>
<dbReference type="GO" id="GO:0008475">
    <property type="term" value="F:procollagen-lysine 5-dioxygenase activity"/>
    <property type="evidence" value="ECO:0007669"/>
    <property type="project" value="TreeGrafter"/>
</dbReference>
<evidence type="ECO:0000313" key="3">
    <source>
        <dbReference type="EMBL" id="PIO58304.1"/>
    </source>
</evidence>
<proteinExistence type="predicted"/>
<feature type="domain" description="PLOD1-3-like GT" evidence="2">
    <location>
        <begin position="86"/>
        <end position="257"/>
    </location>
</feature>
<feature type="domain" description="PLOD1-3-like GT" evidence="2">
    <location>
        <begin position="19"/>
        <end position="64"/>
    </location>
</feature>
<dbReference type="InterPro" id="IPR057589">
    <property type="entry name" value="GT_PLOD"/>
</dbReference>
<keyword evidence="1" id="KW-0732">Signal</keyword>
<dbReference type="GO" id="GO:0005783">
    <property type="term" value="C:endoplasmic reticulum"/>
    <property type="evidence" value="ECO:0007669"/>
    <property type="project" value="TreeGrafter"/>
</dbReference>
<dbReference type="OrthoDB" id="69177at2759"/>
<accession>A0A2G9TK06</accession>
<dbReference type="PANTHER" id="PTHR10730">
    <property type="entry name" value="PROCOLLAGEN-LYSINE,2-OXOGLUTARATE 5-DIOXYGENASE/GLYCOSYLTRANSFERASE 25 FAMILY MEMBER"/>
    <property type="match status" value="1"/>
</dbReference>
<evidence type="ECO:0000256" key="1">
    <source>
        <dbReference type="SAM" id="SignalP"/>
    </source>
</evidence>
<feature type="signal peptide" evidence="1">
    <location>
        <begin position="1"/>
        <end position="16"/>
    </location>
</feature>
<evidence type="ECO:0000313" key="4">
    <source>
        <dbReference type="Proteomes" id="UP000230423"/>
    </source>
</evidence>
<name>A0A2G9TK06_TELCI</name>
<dbReference type="Proteomes" id="UP000230423">
    <property type="component" value="Unassembled WGS sequence"/>
</dbReference>
<sequence>MLVLLAALLLPSIVWCGSQPNVVVVTVATEDTDGLRRLLKSAETFNIKIEVLGMGEEWNGGDTRVEQMLVLLAALLLPSIVWCGSQPNVVVVTVATEDTDGLRRLLKSAETFNIKIEVLGMGEEWNGGDTRVEQGGGQKIRLLRKALKKYADEKDTIILFVDAYDVVFTASIDTILDRFLTHYEDYRVLFGAEPYCWPDESLAIEYPVVEFGKRYLNSGLFLGYAKEVYKMISLKDVADNDDDQLYYTMVYLDEKLR</sequence>
<evidence type="ECO:0000259" key="2">
    <source>
        <dbReference type="Pfam" id="PF25342"/>
    </source>
</evidence>
<reference evidence="3 4" key="1">
    <citation type="submission" date="2015-09" db="EMBL/GenBank/DDBJ databases">
        <title>Draft genome of the parasitic nematode Teladorsagia circumcincta isolate WARC Sus (inbred).</title>
        <authorList>
            <person name="Mitreva M."/>
        </authorList>
    </citation>
    <scope>NUCLEOTIDE SEQUENCE [LARGE SCALE GENOMIC DNA]</scope>
    <source>
        <strain evidence="3 4">S</strain>
    </source>
</reference>
<dbReference type="PANTHER" id="PTHR10730:SF45">
    <property type="entry name" value="PROCOLLAGEN-LYSINE,2-OXOGLUTARATE 5-DIOXYGENASE"/>
    <property type="match status" value="1"/>
</dbReference>
<feature type="chain" id="PRO_5013607569" description="PLOD1-3-like GT domain-containing protein" evidence="1">
    <location>
        <begin position="17"/>
        <end position="257"/>
    </location>
</feature>
<feature type="non-terminal residue" evidence="3">
    <location>
        <position position="257"/>
    </location>
</feature>